<sequence>MAGVVFNATLMIIINVNIHLYFKWIGLQKNKTCRSRFSFLKIHMALTIWQWMWRGCGNHCRCHNKPDHCFMGNKSAPAVNILALAVTFFGAFRYLKTAPCVRRMTTLWTIHHIQIPIFAIMINAMIHKISILRTIYSISRSLIFTSSSILVVKPLSGLTVCVRVVMVHSASSIGCLKPLTFTGISV</sequence>
<organism evidence="2">
    <name type="scientific">Escherichia coli</name>
    <dbReference type="NCBI Taxonomy" id="562"/>
    <lineage>
        <taxon>Bacteria</taxon>
        <taxon>Pseudomonadati</taxon>
        <taxon>Pseudomonadota</taxon>
        <taxon>Gammaproteobacteria</taxon>
        <taxon>Enterobacterales</taxon>
        <taxon>Enterobacteriaceae</taxon>
        <taxon>Escherichia</taxon>
    </lineage>
</organism>
<keyword evidence="1" id="KW-1133">Transmembrane helix</keyword>
<accession>A0A4C7A387</accession>
<evidence type="ECO:0000256" key="1">
    <source>
        <dbReference type="SAM" id="Phobius"/>
    </source>
</evidence>
<evidence type="ECO:0000313" key="2">
    <source>
        <dbReference type="EMBL" id="GDA54589.1"/>
    </source>
</evidence>
<feature type="transmembrane region" description="Helical" evidence="1">
    <location>
        <begin position="78"/>
        <end position="95"/>
    </location>
</feature>
<dbReference type="EMBL" id="BFQM01000019">
    <property type="protein sequence ID" value="GDA54589.1"/>
    <property type="molecule type" value="Genomic_DNA"/>
</dbReference>
<keyword evidence="1" id="KW-0472">Membrane</keyword>
<feature type="transmembrane region" description="Helical" evidence="1">
    <location>
        <begin position="107"/>
        <end position="126"/>
    </location>
</feature>
<comment type="caution">
    <text evidence="2">The sequence shown here is derived from an EMBL/GenBank/DDBJ whole genome shotgun (WGS) entry which is preliminary data.</text>
</comment>
<reference evidence="2" key="1">
    <citation type="submission" date="2018-04" db="EMBL/GenBank/DDBJ databases">
        <title>Large scale genomics of bovine and human commensal E. coli to reveal the emerging process of EHEC.</title>
        <authorList>
            <person name="Arimizu Y."/>
            <person name="Ogura Y."/>
        </authorList>
    </citation>
    <scope>NUCLEOTIDE SEQUENCE</scope>
    <source>
        <strain evidence="2">JML131</strain>
    </source>
</reference>
<protein>
    <submittedName>
        <fullName evidence="2">Uncharacterized protein</fullName>
    </submittedName>
</protein>
<feature type="transmembrane region" description="Helical" evidence="1">
    <location>
        <begin position="6"/>
        <end position="26"/>
    </location>
</feature>
<name>A0A4C7A387_ECOLX</name>
<keyword evidence="1" id="KW-0812">Transmembrane</keyword>
<dbReference type="AlphaFoldDB" id="A0A4C7A387"/>
<proteinExistence type="predicted"/>
<gene>
    <name evidence="2" type="ORF">HmCmsJML131_01488</name>
</gene>